<accession>C8PH80</accession>
<dbReference type="Proteomes" id="UP000005709">
    <property type="component" value="Unassembled WGS sequence"/>
</dbReference>
<reference evidence="1 2" key="1">
    <citation type="submission" date="2009-07" db="EMBL/GenBank/DDBJ databases">
        <authorList>
            <person name="Madupu R."/>
            <person name="Sebastian Y."/>
            <person name="Durkin A.S."/>
            <person name="Torralba M."/>
            <person name="Methe B."/>
            <person name="Sutton G.G."/>
            <person name="Strausberg R.L."/>
            <person name="Nelson K.E."/>
        </authorList>
    </citation>
    <scope>NUCLEOTIDE SEQUENCE [LARGE SCALE GENOMIC DNA]</scope>
    <source>
        <strain evidence="1 2">RM3268</strain>
    </source>
</reference>
<sequence length="40" mass="4692">MKFRLAAMPAKILTLSRAHRNFNAYERIFRKILKLQISGS</sequence>
<protein>
    <submittedName>
        <fullName evidence="1">Uncharacterized protein</fullName>
    </submittedName>
</protein>
<name>C8PH80_9BACT</name>
<evidence type="ECO:0000313" key="1">
    <source>
        <dbReference type="EMBL" id="EEV17901.1"/>
    </source>
</evidence>
<organism evidence="1 2">
    <name type="scientific">Campylobacter gracilis RM3268</name>
    <dbReference type="NCBI Taxonomy" id="553220"/>
    <lineage>
        <taxon>Bacteria</taxon>
        <taxon>Pseudomonadati</taxon>
        <taxon>Campylobacterota</taxon>
        <taxon>Epsilonproteobacteria</taxon>
        <taxon>Campylobacterales</taxon>
        <taxon>Campylobacteraceae</taxon>
        <taxon>Campylobacter</taxon>
    </lineage>
</organism>
<gene>
    <name evidence="1" type="ORF">CAMGR0001_2268</name>
</gene>
<dbReference type="AlphaFoldDB" id="C8PH80"/>
<keyword evidence="2" id="KW-1185">Reference proteome</keyword>
<evidence type="ECO:0000313" key="2">
    <source>
        <dbReference type="Proteomes" id="UP000005709"/>
    </source>
</evidence>
<comment type="caution">
    <text evidence="1">The sequence shown here is derived from an EMBL/GenBank/DDBJ whole genome shotgun (WGS) entry which is preliminary data.</text>
</comment>
<dbReference type="EMBL" id="ACYG01000022">
    <property type="protein sequence ID" value="EEV17901.1"/>
    <property type="molecule type" value="Genomic_DNA"/>
</dbReference>
<proteinExistence type="predicted"/>